<evidence type="ECO:0000313" key="4">
    <source>
        <dbReference type="Proteomes" id="UP001374893"/>
    </source>
</evidence>
<feature type="region of interest" description="Disordered" evidence="1">
    <location>
        <begin position="104"/>
        <end position="134"/>
    </location>
</feature>
<keyword evidence="2" id="KW-1133">Transmembrane helix</keyword>
<feature type="region of interest" description="Disordered" evidence="1">
    <location>
        <begin position="558"/>
        <end position="578"/>
    </location>
</feature>
<feature type="region of interest" description="Disordered" evidence="1">
    <location>
        <begin position="987"/>
        <end position="1022"/>
    </location>
</feature>
<keyword evidence="4" id="KW-1185">Reference proteome</keyword>
<gene>
    <name evidence="3" type="ORF">HAHE_33610</name>
</gene>
<dbReference type="EMBL" id="AP024702">
    <property type="protein sequence ID" value="BCX49453.1"/>
    <property type="molecule type" value="Genomic_DNA"/>
</dbReference>
<feature type="transmembrane region" description="Helical" evidence="2">
    <location>
        <begin position="12"/>
        <end position="36"/>
    </location>
</feature>
<dbReference type="RefSeq" id="WP_338686055.1">
    <property type="nucleotide sequence ID" value="NZ_AP024702.1"/>
</dbReference>
<evidence type="ECO:0008006" key="5">
    <source>
        <dbReference type="Google" id="ProtNLM"/>
    </source>
</evidence>
<feature type="compositionally biased region" description="Low complexity" evidence="1">
    <location>
        <begin position="162"/>
        <end position="176"/>
    </location>
</feature>
<evidence type="ECO:0000256" key="2">
    <source>
        <dbReference type="SAM" id="Phobius"/>
    </source>
</evidence>
<name>A0ABM7RNI9_9BACT</name>
<feature type="compositionally biased region" description="Polar residues" evidence="1">
    <location>
        <begin position="122"/>
        <end position="134"/>
    </location>
</feature>
<evidence type="ECO:0000256" key="1">
    <source>
        <dbReference type="SAM" id="MobiDB-lite"/>
    </source>
</evidence>
<organism evidence="3 4">
    <name type="scientific">Haloferula helveola</name>
    <dbReference type="NCBI Taxonomy" id="490095"/>
    <lineage>
        <taxon>Bacteria</taxon>
        <taxon>Pseudomonadati</taxon>
        <taxon>Verrucomicrobiota</taxon>
        <taxon>Verrucomicrobiia</taxon>
        <taxon>Verrucomicrobiales</taxon>
        <taxon>Verrucomicrobiaceae</taxon>
        <taxon>Haloferula</taxon>
    </lineage>
</organism>
<evidence type="ECO:0000313" key="3">
    <source>
        <dbReference type="EMBL" id="BCX49453.1"/>
    </source>
</evidence>
<keyword evidence="2" id="KW-0472">Membrane</keyword>
<sequence length="1215" mass="133080">MKKSISSPRRPAEAGFALIVTISLMILLTLLAVGLLTLSSVSVRGSGQSQAIAEARANARMAMILAIGELQKHAGPDQRVTATGAILEDGSSHPHWTGVWESWKAGSGTPSGGDEPSDHATIPTSLNRGMSPSYTDRREDHFRSWLVSLTPGQAADIDRARGSSLTGSPSPNSSDSAVELVSEGTLGTGNSGDHVYAGLVNVKPSEDSQGRFGWWIGDESTKARLLEDHAAAAGAQSIANRIFRHQAPGNTGHGLLEGFEGVGDSTEFSLASTRPTLDLLDGVVPDVARGRFHDATPHSFGLLCDVREGGMKRDLSGLLDQPINLRDKSDDFMLYRFGRDEDQVPIQDLAAYYQLYREQVQFSSREVRRGIHVKNPDFGQGGDAFRREYTNLYRLPVPIKVQFLLSLIAEPRTADEKRANPRNRDSHKLNVGISPAITLWNPYNVPLAMNLGPSTATQFRFFNLPMAIRWTKEGKGYTSTTANSIAWLANGAAAGDRDTGFTVYFSGTREVIFEPGQVRVFSLANTSLRELKNSDTFVANREVVAGWNPERYIRLKRSDRSQNTQHIEPPTGSGDGALTFSANDRISFTIEPNETRDLANGSALQFFNRQSSVGGAQQWMARQYQLVSRLSGAKSNFNRDMMELGMPEGETKLEYEAKSGREIIAGTIPFLLVNLTAGCETSELSNTGPYGGRHFASRPFLHSSPVVGTVFMDREDPDGLYQHGWNWWVEDVNSAFEANISIDRSNNGYYGGGYTAESGATHIVQQEVPVAPPISIAALSHAQLGGYSLGNSYLGPGASNTSNNFIEVTASGQGGLFPHTVQAIGNSYAHPHLSADRAYGTWRRHYSEDQRPVNVTFADHSYLANKALWDEYFFSSVADTRGTAFSRGTSSGTPLQNAREFFFNGERLPNSRMTPYLGDLDEDELRSFFDRNLTNDKGIDLLSSHMMVEGPFNINSTSVEAWRALFASLKGKNIAYLDAERSLSGTIDLSEETPDGTPVASFSLPNGESYRESSDDPAEPAQWRSWRELTDDEIDELAEAMVRQVRLRGPFLSLSEFINRRLDGSDKELALKGALQAAIDDPSVSINEGFRSASRTLDPAETSDMRPAFPEALEGPVAYGSAAYVDQADILRGLAGQLTPRGDTFVIRTYGDSLDASGKVRARAWCSAVVQRVPDYLDGGDDDHLKHSELQSDNNRQFGRQFHIVSFRYLQASEI</sequence>
<keyword evidence="2" id="KW-0812">Transmembrane</keyword>
<proteinExistence type="predicted"/>
<accession>A0ABM7RNI9</accession>
<dbReference type="Proteomes" id="UP001374893">
    <property type="component" value="Chromosome"/>
</dbReference>
<reference evidence="3 4" key="1">
    <citation type="submission" date="2021-06" db="EMBL/GenBank/DDBJ databases">
        <title>Complete genome of Haloferula helveola possessing various polysaccharide degrading enzymes.</title>
        <authorList>
            <person name="Takami H."/>
            <person name="Huang C."/>
            <person name="Hamasaki K."/>
        </authorList>
    </citation>
    <scope>NUCLEOTIDE SEQUENCE [LARGE SCALE GENOMIC DNA]</scope>
    <source>
        <strain evidence="3 4">CN-1</strain>
    </source>
</reference>
<feature type="region of interest" description="Disordered" evidence="1">
    <location>
        <begin position="157"/>
        <end position="179"/>
    </location>
</feature>
<protein>
    <recommendedName>
        <fullName evidence="5">Verru_Chthon cassette protein A</fullName>
    </recommendedName>
</protein>